<evidence type="ECO:0000313" key="2">
    <source>
        <dbReference type="Proteomes" id="UP000198661"/>
    </source>
</evidence>
<sequence length="54" mass="5968">MGEQNVQTGRNVRDVHILIQREVRRVEMQVMNATDVAGTGESSLTESCAGISRH</sequence>
<gene>
    <name evidence="1" type="ORF">SAMN04488025_11640</name>
</gene>
<dbReference type="AlphaFoldDB" id="A0A1I2P703"/>
<accession>A0A1I2P703</accession>
<dbReference type="EMBL" id="FOOK01000016">
    <property type="protein sequence ID" value="SFG11925.1"/>
    <property type="molecule type" value="Genomic_DNA"/>
</dbReference>
<keyword evidence="2" id="KW-1185">Reference proteome</keyword>
<proteinExistence type="predicted"/>
<reference evidence="1 2" key="1">
    <citation type="submission" date="2016-10" db="EMBL/GenBank/DDBJ databases">
        <authorList>
            <person name="de Groot N.N."/>
        </authorList>
    </citation>
    <scope>NUCLEOTIDE SEQUENCE [LARGE SCALE GENOMIC DNA]</scope>
    <source>
        <strain evidence="1 2">DSM 44945</strain>
    </source>
</reference>
<organism evidence="1 2">
    <name type="scientific">Planifilum fulgidum</name>
    <dbReference type="NCBI Taxonomy" id="201973"/>
    <lineage>
        <taxon>Bacteria</taxon>
        <taxon>Bacillati</taxon>
        <taxon>Bacillota</taxon>
        <taxon>Bacilli</taxon>
        <taxon>Bacillales</taxon>
        <taxon>Thermoactinomycetaceae</taxon>
        <taxon>Planifilum</taxon>
    </lineage>
</organism>
<protein>
    <submittedName>
        <fullName evidence="1">Uncharacterized protein</fullName>
    </submittedName>
</protein>
<evidence type="ECO:0000313" key="1">
    <source>
        <dbReference type="EMBL" id="SFG11925.1"/>
    </source>
</evidence>
<name>A0A1I2P703_9BACL</name>
<dbReference type="Proteomes" id="UP000198661">
    <property type="component" value="Unassembled WGS sequence"/>
</dbReference>